<feature type="transmembrane region" description="Helical" evidence="3">
    <location>
        <begin position="26"/>
        <end position="47"/>
    </location>
</feature>
<evidence type="ECO:0000259" key="4">
    <source>
        <dbReference type="PROSITE" id="PS50111"/>
    </source>
</evidence>
<dbReference type="AlphaFoldDB" id="A0A1M6M1L9"/>
<evidence type="ECO:0000256" key="2">
    <source>
        <dbReference type="PROSITE-ProRule" id="PRU00284"/>
    </source>
</evidence>
<keyword evidence="3" id="KW-0812">Transmembrane</keyword>
<dbReference type="GO" id="GO:0016020">
    <property type="term" value="C:membrane"/>
    <property type="evidence" value="ECO:0007669"/>
    <property type="project" value="InterPro"/>
</dbReference>
<dbReference type="GO" id="GO:0007165">
    <property type="term" value="P:signal transduction"/>
    <property type="evidence" value="ECO:0007669"/>
    <property type="project" value="UniProtKB-KW"/>
</dbReference>
<keyword evidence="1 2" id="KW-0807">Transducer</keyword>
<organism evidence="5 6">
    <name type="scientific">Anaerocolumna jejuensis DSM 15929</name>
    <dbReference type="NCBI Taxonomy" id="1121322"/>
    <lineage>
        <taxon>Bacteria</taxon>
        <taxon>Bacillati</taxon>
        <taxon>Bacillota</taxon>
        <taxon>Clostridia</taxon>
        <taxon>Lachnospirales</taxon>
        <taxon>Lachnospiraceae</taxon>
        <taxon>Anaerocolumna</taxon>
    </lineage>
</organism>
<dbReference type="SMART" id="SM00283">
    <property type="entry name" value="MA"/>
    <property type="match status" value="1"/>
</dbReference>
<gene>
    <name evidence="5" type="ORF">SAMN02745136_00801</name>
</gene>
<dbReference type="InterPro" id="IPR004089">
    <property type="entry name" value="MCPsignal_dom"/>
</dbReference>
<name>A0A1M6M1L9_9FIRM</name>
<evidence type="ECO:0000256" key="1">
    <source>
        <dbReference type="ARBA" id="ARBA00023224"/>
    </source>
</evidence>
<feature type="transmembrane region" description="Helical" evidence="3">
    <location>
        <begin position="129"/>
        <end position="147"/>
    </location>
</feature>
<evidence type="ECO:0000313" key="5">
    <source>
        <dbReference type="EMBL" id="SHJ77347.1"/>
    </source>
</evidence>
<feature type="domain" description="Methyl-accepting transducer" evidence="4">
    <location>
        <begin position="219"/>
        <end position="469"/>
    </location>
</feature>
<keyword evidence="6" id="KW-1185">Reference proteome</keyword>
<dbReference type="PANTHER" id="PTHR32089">
    <property type="entry name" value="METHYL-ACCEPTING CHEMOTAXIS PROTEIN MCPB"/>
    <property type="match status" value="1"/>
</dbReference>
<dbReference type="PANTHER" id="PTHR32089:SF112">
    <property type="entry name" value="LYSOZYME-LIKE PROTEIN-RELATED"/>
    <property type="match status" value="1"/>
</dbReference>
<dbReference type="Pfam" id="PF00015">
    <property type="entry name" value="MCPsignal"/>
    <property type="match status" value="1"/>
</dbReference>
<keyword evidence="3" id="KW-0472">Membrane</keyword>
<accession>A0A1M6M1L9</accession>
<dbReference type="Proteomes" id="UP000184386">
    <property type="component" value="Unassembled WGS sequence"/>
</dbReference>
<sequence>MDIINQGLNVRKFNEKAERNKVINKFLFIGTTILYALYIGVLIQNYLSKDISSVIAIVIIAACFLAIGTNLSVYIKKAASDILGWGSLVSFMIIYSFFLLSDGSDFVRFSAIPVLCAAILFYDTKLVKIFCVWNGVINIIYSILLVLSKSDNMSQNILELIIILLTLNTIYKCTDIGQRFSYDSLHTVKDQQGMQEKMLSDILEIAKVVKNGTSKSSQIVKSLGESTEIVHSAIGEVSVSTQATANNIQEQTVMTQTIQQSIKQTVEHSEKMVMIAENASDSIKNGLQVMGNLKEQSAYIASANAAVADSMEKLQDKMNEVHNIANIIFSISSQTNLLALNASIESARAGEAGKGFAVVAEEIRHLSEQTRNSTENIAKIIEELSQNAAEATVNVKDSILSAENQGGFITSASQSFEKIEEDVSTLSGHIVQIDTMLSELAEANNQIVENISQLSAATEEITASSEEVSAISEKNLQNAENTKEYLEEVLQTTKRFDKYLEGN</sequence>
<protein>
    <submittedName>
        <fullName evidence="5">Methyl-accepting chemotaxis protein</fullName>
    </submittedName>
</protein>
<feature type="transmembrane region" description="Helical" evidence="3">
    <location>
        <begin position="53"/>
        <end position="75"/>
    </location>
</feature>
<dbReference type="SUPFAM" id="SSF58104">
    <property type="entry name" value="Methyl-accepting chemotaxis protein (MCP) signaling domain"/>
    <property type="match status" value="1"/>
</dbReference>
<keyword evidence="3" id="KW-1133">Transmembrane helix</keyword>
<evidence type="ECO:0000256" key="3">
    <source>
        <dbReference type="SAM" id="Phobius"/>
    </source>
</evidence>
<dbReference type="STRING" id="1121322.SAMN02745136_00801"/>
<feature type="transmembrane region" description="Helical" evidence="3">
    <location>
        <begin position="106"/>
        <end position="122"/>
    </location>
</feature>
<reference evidence="5 6" key="1">
    <citation type="submission" date="2016-11" db="EMBL/GenBank/DDBJ databases">
        <authorList>
            <person name="Jaros S."/>
            <person name="Januszkiewicz K."/>
            <person name="Wedrychowicz H."/>
        </authorList>
    </citation>
    <scope>NUCLEOTIDE SEQUENCE [LARGE SCALE GENOMIC DNA]</scope>
    <source>
        <strain evidence="5 6">DSM 15929</strain>
    </source>
</reference>
<dbReference type="Gene3D" id="1.10.287.950">
    <property type="entry name" value="Methyl-accepting chemotaxis protein"/>
    <property type="match status" value="1"/>
</dbReference>
<feature type="transmembrane region" description="Helical" evidence="3">
    <location>
        <begin position="82"/>
        <end position="100"/>
    </location>
</feature>
<dbReference type="PROSITE" id="PS50111">
    <property type="entry name" value="CHEMOTAXIS_TRANSDUC_2"/>
    <property type="match status" value="1"/>
</dbReference>
<evidence type="ECO:0000313" key="6">
    <source>
        <dbReference type="Proteomes" id="UP000184386"/>
    </source>
</evidence>
<dbReference type="EMBL" id="FRAC01000007">
    <property type="protein sequence ID" value="SHJ77347.1"/>
    <property type="molecule type" value="Genomic_DNA"/>
</dbReference>
<proteinExistence type="predicted"/>